<proteinExistence type="predicted"/>
<name>A0A0F5IQC4_9BACT</name>
<dbReference type="PATRIC" id="fig|927665.4.peg.4718"/>
<reference evidence="2 3" key="1">
    <citation type="submission" date="2013-04" db="EMBL/GenBank/DDBJ databases">
        <title>The Genome Sequence of Parabacteroides goldsteinii DSM 19448.</title>
        <authorList>
            <consortium name="The Broad Institute Genomics Platform"/>
            <person name="Earl A."/>
            <person name="Ward D."/>
            <person name="Feldgarden M."/>
            <person name="Gevers D."/>
            <person name="Martens E."/>
            <person name="Sakamoto M."/>
            <person name="Benno Y."/>
            <person name="Song Y."/>
            <person name="Liu C."/>
            <person name="Lee J."/>
            <person name="Bolanos M."/>
            <person name="Vaisanen M.L."/>
            <person name="Finegold S.M."/>
            <person name="Walker B."/>
            <person name="Young S."/>
            <person name="Zeng Q."/>
            <person name="Gargeya S."/>
            <person name="Fitzgerald M."/>
            <person name="Haas B."/>
            <person name="Abouelleil A."/>
            <person name="Allen A.W."/>
            <person name="Alvarado L."/>
            <person name="Arachchi H.M."/>
            <person name="Berlin A.M."/>
            <person name="Chapman S.B."/>
            <person name="Gainer-Dewar J."/>
            <person name="Goldberg J."/>
            <person name="Griggs A."/>
            <person name="Gujja S."/>
            <person name="Hansen M."/>
            <person name="Howarth C."/>
            <person name="Imamovic A."/>
            <person name="Ireland A."/>
            <person name="Larimer J."/>
            <person name="McCowan C."/>
            <person name="Murphy C."/>
            <person name="Pearson M."/>
            <person name="Poon T.W."/>
            <person name="Priest M."/>
            <person name="Roberts A."/>
            <person name="Saif S."/>
            <person name="Shea T."/>
            <person name="Sisk P."/>
            <person name="Sykes S."/>
            <person name="Wortman J."/>
            <person name="Nusbaum C."/>
            <person name="Birren B."/>
        </authorList>
    </citation>
    <scope>NUCLEOTIDE SEQUENCE [LARGE SCALE GENOMIC DNA]</scope>
    <source>
        <strain evidence="2 3">DSM 19448</strain>
    </source>
</reference>
<comment type="caution">
    <text evidence="2">The sequence shown here is derived from an EMBL/GenBank/DDBJ whole genome shotgun (WGS) entry which is preliminary data.</text>
</comment>
<evidence type="ECO:0000313" key="2">
    <source>
        <dbReference type="EMBL" id="KKB47741.1"/>
    </source>
</evidence>
<dbReference type="HOGENOM" id="CLU_617724_0_0_10"/>
<evidence type="ECO:0008006" key="4">
    <source>
        <dbReference type="Google" id="ProtNLM"/>
    </source>
</evidence>
<dbReference type="AlphaFoldDB" id="A0A0F5IQC4"/>
<feature type="transmembrane region" description="Helical" evidence="1">
    <location>
        <begin position="182"/>
        <end position="197"/>
    </location>
</feature>
<dbReference type="RefSeq" id="WP_046147535.1">
    <property type="nucleotide sequence ID" value="NZ_KQ033913.1"/>
</dbReference>
<feature type="transmembrane region" description="Helical" evidence="1">
    <location>
        <begin position="245"/>
        <end position="264"/>
    </location>
</feature>
<feature type="transmembrane region" description="Helical" evidence="1">
    <location>
        <begin position="81"/>
        <end position="101"/>
    </location>
</feature>
<keyword evidence="1" id="KW-1133">Transmembrane helix</keyword>
<accession>A0A0F5IQC4</accession>
<feature type="transmembrane region" description="Helical" evidence="1">
    <location>
        <begin position="203"/>
        <end position="233"/>
    </location>
</feature>
<sequence>MLFIPLLLLAIALYICGQRTYSLLIFFFFVFNGFQIIPEELFETGLGFSKPTDFALMYIFVLFGYGCFAYYDFIPLNKMTYLIAIYLVAVLVIIGVNKFIYGIGWGDILKTSRNYFFVLAYYPLRRVKKEEVDQLLKILLYIVLFQSFLFAIQAFTGKAILAGAEDKSGGDLIHRFYNSPRMLYFFIFYTIFVQPLGKKYSLIAGVVLVITSFLPLHRSLTIIVILTLSLGYILNVGNLKRFVRYLPYVLLVAIPLCIVLFAQIGSRTVTDLQMVQEGDFSEMEDSEDFEEFEMDSESTFTFRIAHLMERYLYARTDKWNEFFGIGLMSEESPYTNNNLNFVIGLVDDKTGGVVQLESGDIAWSNFVVRYGYVGTLGYLIFYLGLAWIFFVNRKDKLSLVLLLYMLLILGFSLTSDILYQVSRNVFVLMLFDFIINKKRYEENNSSDILV</sequence>
<evidence type="ECO:0000313" key="3">
    <source>
        <dbReference type="Proteomes" id="UP000033047"/>
    </source>
</evidence>
<dbReference type="GeneID" id="69981214"/>
<feature type="transmembrane region" description="Helical" evidence="1">
    <location>
        <begin position="370"/>
        <end position="390"/>
    </location>
</feature>
<gene>
    <name evidence="2" type="ORF">HMPREF1535_04598</name>
</gene>
<feature type="transmembrane region" description="Helical" evidence="1">
    <location>
        <begin position="397"/>
        <end position="419"/>
    </location>
</feature>
<evidence type="ECO:0000256" key="1">
    <source>
        <dbReference type="SAM" id="Phobius"/>
    </source>
</evidence>
<dbReference type="STRING" id="927665.HMPREF1535_04598"/>
<feature type="transmembrane region" description="Helical" evidence="1">
    <location>
        <begin position="55"/>
        <end position="74"/>
    </location>
</feature>
<organism evidence="2 3">
    <name type="scientific">Parabacteroides goldsteinii DSM 19448 = WAL 12034</name>
    <dbReference type="NCBI Taxonomy" id="927665"/>
    <lineage>
        <taxon>Bacteria</taxon>
        <taxon>Pseudomonadati</taxon>
        <taxon>Bacteroidota</taxon>
        <taxon>Bacteroidia</taxon>
        <taxon>Bacteroidales</taxon>
        <taxon>Tannerellaceae</taxon>
        <taxon>Parabacteroides</taxon>
    </lineage>
</organism>
<keyword evidence="1" id="KW-0472">Membrane</keyword>
<dbReference type="EMBL" id="AQHV01000025">
    <property type="protein sequence ID" value="KKB47741.1"/>
    <property type="molecule type" value="Genomic_DNA"/>
</dbReference>
<feature type="transmembrane region" description="Helical" evidence="1">
    <location>
        <begin position="138"/>
        <end position="161"/>
    </location>
</feature>
<dbReference type="Proteomes" id="UP000033047">
    <property type="component" value="Unassembled WGS sequence"/>
</dbReference>
<protein>
    <recommendedName>
        <fullName evidence="4">Oligosaccharide repeat unit polymerase</fullName>
    </recommendedName>
</protein>
<keyword evidence="1" id="KW-0812">Transmembrane</keyword>